<sequence>MMCDCVQFLSLSSIQSYPAFSLPFHLLVLFICMFISLHAVQVFFISVIPLPSMLFCSSPFPFLTFPPFYFISTFCSSFSRPFPSPYLYTYIFFFHYFLFPPSYSDSSYLGCFPGRSS</sequence>
<keyword evidence="3" id="KW-1185">Reference proteome</keyword>
<comment type="caution">
    <text evidence="2">The sequence shown here is derived from an EMBL/GenBank/DDBJ whole genome shotgun (WGS) entry which is preliminary data.</text>
</comment>
<protein>
    <submittedName>
        <fullName evidence="2">Uncharacterized protein</fullName>
    </submittedName>
</protein>
<evidence type="ECO:0000256" key="1">
    <source>
        <dbReference type="SAM" id="Phobius"/>
    </source>
</evidence>
<dbReference type="EMBL" id="JAHRIO010023268">
    <property type="protein sequence ID" value="MEQ2166294.1"/>
    <property type="molecule type" value="Genomic_DNA"/>
</dbReference>
<proteinExistence type="predicted"/>
<evidence type="ECO:0000313" key="3">
    <source>
        <dbReference type="Proteomes" id="UP001476798"/>
    </source>
</evidence>
<dbReference type="Proteomes" id="UP001476798">
    <property type="component" value="Unassembled WGS sequence"/>
</dbReference>
<name>A0ABV0N4F7_9TELE</name>
<reference evidence="2 3" key="1">
    <citation type="submission" date="2021-06" db="EMBL/GenBank/DDBJ databases">
        <authorList>
            <person name="Palmer J.M."/>
        </authorList>
    </citation>
    <scope>NUCLEOTIDE SEQUENCE [LARGE SCALE GENOMIC DNA]</scope>
    <source>
        <strain evidence="2 3">GA_2019</strain>
        <tissue evidence="2">Muscle</tissue>
    </source>
</reference>
<gene>
    <name evidence="2" type="ORF">GOODEAATRI_026448</name>
</gene>
<keyword evidence="1" id="KW-0472">Membrane</keyword>
<feature type="transmembrane region" description="Helical" evidence="1">
    <location>
        <begin position="60"/>
        <end position="79"/>
    </location>
</feature>
<keyword evidence="1" id="KW-0812">Transmembrane</keyword>
<keyword evidence="1" id="KW-1133">Transmembrane helix</keyword>
<evidence type="ECO:0000313" key="2">
    <source>
        <dbReference type="EMBL" id="MEQ2166294.1"/>
    </source>
</evidence>
<organism evidence="2 3">
    <name type="scientific">Goodea atripinnis</name>
    <dbReference type="NCBI Taxonomy" id="208336"/>
    <lineage>
        <taxon>Eukaryota</taxon>
        <taxon>Metazoa</taxon>
        <taxon>Chordata</taxon>
        <taxon>Craniata</taxon>
        <taxon>Vertebrata</taxon>
        <taxon>Euteleostomi</taxon>
        <taxon>Actinopterygii</taxon>
        <taxon>Neopterygii</taxon>
        <taxon>Teleostei</taxon>
        <taxon>Neoteleostei</taxon>
        <taxon>Acanthomorphata</taxon>
        <taxon>Ovalentaria</taxon>
        <taxon>Atherinomorphae</taxon>
        <taxon>Cyprinodontiformes</taxon>
        <taxon>Goodeidae</taxon>
        <taxon>Goodea</taxon>
    </lineage>
</organism>
<feature type="transmembrane region" description="Helical" evidence="1">
    <location>
        <begin position="26"/>
        <end position="48"/>
    </location>
</feature>
<accession>A0ABV0N4F7</accession>
<feature type="transmembrane region" description="Helical" evidence="1">
    <location>
        <begin position="85"/>
        <end position="103"/>
    </location>
</feature>